<dbReference type="InterPro" id="IPR034568">
    <property type="entry name" value="MED30"/>
</dbReference>
<evidence type="ECO:0008006" key="4">
    <source>
        <dbReference type="Google" id="ProtNLM"/>
    </source>
</evidence>
<proteinExistence type="predicted"/>
<feature type="region of interest" description="Disordered" evidence="2">
    <location>
        <begin position="1"/>
        <end position="20"/>
    </location>
</feature>
<dbReference type="GO" id="GO:0016592">
    <property type="term" value="C:mediator complex"/>
    <property type="evidence" value="ECO:0007669"/>
    <property type="project" value="InterPro"/>
</dbReference>
<feature type="region of interest" description="Disordered" evidence="2">
    <location>
        <begin position="43"/>
        <end position="78"/>
    </location>
</feature>
<evidence type="ECO:0000256" key="2">
    <source>
        <dbReference type="SAM" id="MobiDB-lite"/>
    </source>
</evidence>
<dbReference type="EMBL" id="GBRH01273501">
    <property type="protein sequence ID" value="JAD24394.1"/>
    <property type="molecule type" value="Transcribed_RNA"/>
</dbReference>
<sequence>MATAEGVRRRKELAREGQRHVEDTIAAAFQILASIDHELFNTALWPSQQRHPPGPGPADPDASSDPGAGPGGSLGEARHRYTTAVAALRGSVAAVSSSAQEIISTDDKVDEVELQRLEERASVLRKEIESQNKDIELLMNQLRNLISDVSMWQSPSSV</sequence>
<accession>A0A0A8YE56</accession>
<organism evidence="3">
    <name type="scientific">Arundo donax</name>
    <name type="common">Giant reed</name>
    <name type="synonym">Donax arundinaceus</name>
    <dbReference type="NCBI Taxonomy" id="35708"/>
    <lineage>
        <taxon>Eukaryota</taxon>
        <taxon>Viridiplantae</taxon>
        <taxon>Streptophyta</taxon>
        <taxon>Embryophyta</taxon>
        <taxon>Tracheophyta</taxon>
        <taxon>Spermatophyta</taxon>
        <taxon>Magnoliopsida</taxon>
        <taxon>Liliopsida</taxon>
        <taxon>Poales</taxon>
        <taxon>Poaceae</taxon>
        <taxon>PACMAD clade</taxon>
        <taxon>Arundinoideae</taxon>
        <taxon>Arundineae</taxon>
        <taxon>Arundo</taxon>
    </lineage>
</organism>
<dbReference type="PANTHER" id="PTHR36406">
    <property type="entry name" value="MEDIATOR OF RNA POLYMERASE II TRANSCRIPTION SUBUNIT 30"/>
    <property type="match status" value="1"/>
</dbReference>
<evidence type="ECO:0000313" key="3">
    <source>
        <dbReference type="EMBL" id="JAD24394.1"/>
    </source>
</evidence>
<keyword evidence="1" id="KW-0175">Coiled coil</keyword>
<evidence type="ECO:0000256" key="1">
    <source>
        <dbReference type="SAM" id="Coils"/>
    </source>
</evidence>
<feature type="coiled-coil region" evidence="1">
    <location>
        <begin position="114"/>
        <end position="148"/>
    </location>
</feature>
<reference evidence="3" key="1">
    <citation type="submission" date="2014-09" db="EMBL/GenBank/DDBJ databases">
        <authorList>
            <person name="Magalhaes I.L.F."/>
            <person name="Oliveira U."/>
            <person name="Santos F.R."/>
            <person name="Vidigal T.H.D.A."/>
            <person name="Brescovit A.D."/>
            <person name="Santos A.J."/>
        </authorList>
    </citation>
    <scope>NUCLEOTIDE SEQUENCE</scope>
    <source>
        <tissue evidence="3">Shoot tissue taken approximately 20 cm above the soil surface</tissue>
    </source>
</reference>
<reference evidence="3" key="2">
    <citation type="journal article" date="2015" name="Data Brief">
        <title>Shoot transcriptome of the giant reed, Arundo donax.</title>
        <authorList>
            <person name="Barrero R.A."/>
            <person name="Guerrero F.D."/>
            <person name="Moolhuijzen P."/>
            <person name="Goolsby J.A."/>
            <person name="Tidwell J."/>
            <person name="Bellgard S.E."/>
            <person name="Bellgard M.I."/>
        </authorList>
    </citation>
    <scope>NUCLEOTIDE SEQUENCE</scope>
    <source>
        <tissue evidence="3">Shoot tissue taken approximately 20 cm above the soil surface</tissue>
    </source>
</reference>
<name>A0A0A8YE56_ARUDO</name>
<protein>
    <recommendedName>
        <fullName evidence="4">Mediator of RNA polymerase II transcription subunit 30</fullName>
    </recommendedName>
</protein>
<dbReference type="PANTHER" id="PTHR36406:SF2">
    <property type="entry name" value="MEDIATOR OF RNA POLYMERASE II TRANSCRIPTION SUBUNIT 30"/>
    <property type="match status" value="1"/>
</dbReference>
<dbReference type="AlphaFoldDB" id="A0A0A8YE56"/>